<gene>
    <name evidence="3" type="ORF">AB2U05_36530</name>
</gene>
<evidence type="ECO:0000313" key="3">
    <source>
        <dbReference type="EMBL" id="XDQ83623.1"/>
    </source>
</evidence>
<keyword evidence="1" id="KW-0812">Transmembrane</keyword>
<name>A0AB39TWF7_9ACTN</name>
<protein>
    <recommendedName>
        <fullName evidence="4">Secreted protein</fullName>
    </recommendedName>
</protein>
<keyword evidence="1" id="KW-1133">Transmembrane helix</keyword>
<proteinExistence type="predicted"/>
<feature type="signal peptide" evidence="2">
    <location>
        <begin position="1"/>
        <end position="20"/>
    </location>
</feature>
<evidence type="ECO:0000256" key="1">
    <source>
        <dbReference type="SAM" id="Phobius"/>
    </source>
</evidence>
<evidence type="ECO:0000256" key="2">
    <source>
        <dbReference type="SAM" id="SignalP"/>
    </source>
</evidence>
<dbReference type="AlphaFoldDB" id="A0AB39TWF7"/>
<keyword evidence="2" id="KW-0732">Signal</keyword>
<reference evidence="3" key="1">
    <citation type="submission" date="2024-07" db="EMBL/GenBank/DDBJ databases">
        <authorList>
            <person name="Yu S.T."/>
        </authorList>
    </citation>
    <scope>NUCLEOTIDE SEQUENCE</scope>
    <source>
        <strain evidence="3">Y1</strain>
    </source>
</reference>
<dbReference type="EMBL" id="CP163445">
    <property type="protein sequence ID" value="XDQ83623.1"/>
    <property type="molecule type" value="Genomic_DNA"/>
</dbReference>
<dbReference type="RefSeq" id="WP_369185706.1">
    <property type="nucleotide sequence ID" value="NZ_CP163445.1"/>
</dbReference>
<organism evidence="3">
    <name type="scientific">Streptomyces sp. Y1</name>
    <dbReference type="NCBI Taxonomy" id="3238634"/>
    <lineage>
        <taxon>Bacteria</taxon>
        <taxon>Bacillati</taxon>
        <taxon>Actinomycetota</taxon>
        <taxon>Actinomycetes</taxon>
        <taxon>Kitasatosporales</taxon>
        <taxon>Streptomycetaceae</taxon>
        <taxon>Streptomyces</taxon>
    </lineage>
</organism>
<feature type="transmembrane region" description="Helical" evidence="1">
    <location>
        <begin position="187"/>
        <end position="206"/>
    </location>
</feature>
<feature type="chain" id="PRO_5044218641" description="Secreted protein" evidence="2">
    <location>
        <begin position="21"/>
        <end position="455"/>
    </location>
</feature>
<evidence type="ECO:0008006" key="4">
    <source>
        <dbReference type="Google" id="ProtNLM"/>
    </source>
</evidence>
<keyword evidence="1" id="KW-0472">Membrane</keyword>
<feature type="transmembrane region" description="Helical" evidence="1">
    <location>
        <begin position="218"/>
        <end position="239"/>
    </location>
</feature>
<accession>A0AB39TWF7</accession>
<sequence>MRGLTGLCLVALLAAGTAAATVLGGARDGTDAIGHQAAPQVVRSADLYFALNDMDAQAANLLLFGADPDYAALRKATLDTYEQRRAQADSDLQRVTEAVAGDAAGQRAVQTVIGDLGQYEALVARAQLLEDQAHAQAGRPSADALASYRQATDLLRQRLLRAVDAVTDVNAAVVEQNYTDQRDALAGGWWMILATGLLALAALALLQRLLAVRFRRLLNVPLAATTLLALAGLVTALTLTSRADHQLVVAKSNSFDSVIALSRARAVAYDLNADESRYLTDPARAAAYEQSFLDKTQSFARIDGATLATYDDELAALAGRHRADHGQVGFGGYLGDELRNITFPGEQDAAERVLSAFQQYQRDDRRIRELNAQGKLKEAVTFDTGTTPGQSNADFDALSAALDDNRAINQRAFDAAVATTDHDLDATTAGVGAAALAVALVLTALGVRPRLREFA</sequence>